<dbReference type="SUPFAM" id="SSF51306">
    <property type="entry name" value="LexA/Signal peptidase"/>
    <property type="match status" value="1"/>
</dbReference>
<proteinExistence type="predicted"/>
<keyword evidence="3" id="KW-1185">Reference proteome</keyword>
<organism evidence="2 3">
    <name type="scientific">Legionella maioricensis</name>
    <dbReference type="NCBI Taxonomy" id="2896528"/>
    <lineage>
        <taxon>Bacteria</taxon>
        <taxon>Pseudomonadati</taxon>
        <taxon>Pseudomonadota</taxon>
        <taxon>Gammaproteobacteria</taxon>
        <taxon>Legionellales</taxon>
        <taxon>Legionellaceae</taxon>
        <taxon>Legionella</taxon>
    </lineage>
</organism>
<evidence type="ECO:0000313" key="2">
    <source>
        <dbReference type="EMBL" id="MCL9685730.1"/>
    </source>
</evidence>
<dbReference type="AlphaFoldDB" id="A0A9X2ICR9"/>
<gene>
    <name evidence="2" type="ORF">LOX96_16640</name>
</gene>
<dbReference type="SMART" id="SM00530">
    <property type="entry name" value="HTH_XRE"/>
    <property type="match status" value="1"/>
</dbReference>
<dbReference type="GO" id="GO:0003677">
    <property type="term" value="F:DNA binding"/>
    <property type="evidence" value="ECO:0007669"/>
    <property type="project" value="InterPro"/>
</dbReference>
<evidence type="ECO:0000259" key="1">
    <source>
        <dbReference type="PROSITE" id="PS50943"/>
    </source>
</evidence>
<dbReference type="EMBL" id="JAJKBJ010000036">
    <property type="protein sequence ID" value="MCL9685730.1"/>
    <property type="molecule type" value="Genomic_DNA"/>
</dbReference>
<dbReference type="Proteomes" id="UP001139721">
    <property type="component" value="Unassembled WGS sequence"/>
</dbReference>
<evidence type="ECO:0000313" key="3">
    <source>
        <dbReference type="Proteomes" id="UP001139721"/>
    </source>
</evidence>
<sequence length="223" mass="25129">MEHNTQDNPINIGRRLKTARSLAGITRKDLESKYGISMHTLQSWELGRNPLPEKAASKLVEVLHETGVICSIQWLLNGHGKSPSLVSSDFTLYPTNDKNMAPLLQGENTIQKEIDFFKVNNPNAIVIMVSDDTMEPTYSMGDFVGGSQYIAQPDIERCSGMDCIIETSEGTFFRRLLKRKNGYALVCLNAQTEVEEPVIFSKKILAATPIIWHRWKFNKPESL</sequence>
<name>A0A9X2ICR9_9GAMM</name>
<feature type="domain" description="HTH cro/C1-type" evidence="1">
    <location>
        <begin position="16"/>
        <end position="69"/>
    </location>
</feature>
<dbReference type="InterPro" id="IPR010982">
    <property type="entry name" value="Lambda_DNA-bd_dom_sf"/>
</dbReference>
<dbReference type="PROSITE" id="PS50943">
    <property type="entry name" value="HTH_CROC1"/>
    <property type="match status" value="1"/>
</dbReference>
<dbReference type="InterPro" id="IPR036286">
    <property type="entry name" value="LexA/Signal_pep-like_sf"/>
</dbReference>
<protein>
    <submittedName>
        <fullName evidence="2">XRE family transcriptional regulator</fullName>
    </submittedName>
</protein>
<dbReference type="SUPFAM" id="SSF47413">
    <property type="entry name" value="lambda repressor-like DNA-binding domains"/>
    <property type="match status" value="1"/>
</dbReference>
<reference evidence="2" key="1">
    <citation type="submission" date="2021-11" db="EMBL/GenBank/DDBJ databases">
        <title>Legionella maioricencis sp. nov., a new species isolated from hot water samples in Mallorca.</title>
        <authorList>
            <person name="Crespi S."/>
            <person name="Drasar V."/>
            <person name="Salva-Serra F."/>
            <person name="Jaen-Luchoro D."/>
            <person name="Pineiro-Iglesias B."/>
            <person name="Aliaga F."/>
            <person name="Fernandez-Juarez V."/>
            <person name="Coll G."/>
            <person name="Moore E.R.B."/>
            <person name="Bennasar-Figueras A."/>
        </authorList>
    </citation>
    <scope>NUCLEOTIDE SEQUENCE</scope>
    <source>
        <strain evidence="2">HCPI-6</strain>
    </source>
</reference>
<dbReference type="InterPro" id="IPR001387">
    <property type="entry name" value="Cro/C1-type_HTH"/>
</dbReference>
<dbReference type="RefSeq" id="WP_250424450.1">
    <property type="nucleotide sequence ID" value="NZ_JAJKBJ010000036.1"/>
</dbReference>
<dbReference type="CDD" id="cd00093">
    <property type="entry name" value="HTH_XRE"/>
    <property type="match status" value="1"/>
</dbReference>
<dbReference type="Gene3D" id="1.10.260.40">
    <property type="entry name" value="lambda repressor-like DNA-binding domains"/>
    <property type="match status" value="1"/>
</dbReference>
<comment type="caution">
    <text evidence="2">The sequence shown here is derived from an EMBL/GenBank/DDBJ whole genome shotgun (WGS) entry which is preliminary data.</text>
</comment>
<accession>A0A9X2ICR9</accession>